<evidence type="ECO:0000256" key="3">
    <source>
        <dbReference type="ARBA" id="ARBA00023274"/>
    </source>
</evidence>
<evidence type="ECO:0000256" key="1">
    <source>
        <dbReference type="ARBA" id="ARBA00022833"/>
    </source>
</evidence>
<dbReference type="PANTHER" id="PTHR11594">
    <property type="entry name" value="40S RIBOSOMAL PROTEIN S27"/>
    <property type="match status" value="1"/>
</dbReference>
<keyword evidence="3" id="KW-0687">Ribonucleoprotein</keyword>
<dbReference type="GO" id="GO:0005840">
    <property type="term" value="C:ribosome"/>
    <property type="evidence" value="ECO:0007669"/>
    <property type="project" value="UniProtKB-KW"/>
</dbReference>
<organism evidence="4 5">
    <name type="scientific">Myodes glareolus</name>
    <name type="common">Bank vole</name>
    <name type="synonym">Clethrionomys glareolus</name>
    <dbReference type="NCBI Taxonomy" id="447135"/>
    <lineage>
        <taxon>Eukaryota</taxon>
        <taxon>Metazoa</taxon>
        <taxon>Chordata</taxon>
        <taxon>Craniata</taxon>
        <taxon>Vertebrata</taxon>
        <taxon>Euteleostomi</taxon>
        <taxon>Mammalia</taxon>
        <taxon>Eutheria</taxon>
        <taxon>Euarchontoglires</taxon>
        <taxon>Glires</taxon>
        <taxon>Rodentia</taxon>
        <taxon>Myomorpha</taxon>
        <taxon>Muroidea</taxon>
        <taxon>Cricetidae</taxon>
        <taxon>Arvicolinae</taxon>
        <taxon>Myodes</taxon>
    </lineage>
</organism>
<dbReference type="InterPro" id="IPR023407">
    <property type="entry name" value="Ribosomal_eS27_Zn-bd_dom_sf"/>
</dbReference>
<proteinExistence type="predicted"/>
<comment type="caution">
    <text evidence="4">The sequence shown here is derived from an EMBL/GenBank/DDBJ whole genome shotgun (WGS) entry which is preliminary data.</text>
</comment>
<evidence type="ECO:0000313" key="4">
    <source>
        <dbReference type="EMBL" id="KAK7824540.1"/>
    </source>
</evidence>
<name>A0AAW0JCR1_MYOGA</name>
<keyword evidence="1" id="KW-0862">Zinc</keyword>
<dbReference type="InterPro" id="IPR000592">
    <property type="entry name" value="Ribosomal_eS27"/>
</dbReference>
<sequence length="68" mass="7777">MSVTMERHALYKVFLHPSPEEEKKKHTKKTLVQSLNPYFIDVKCPGYYKISMAISHGQAVILQAENDG</sequence>
<evidence type="ECO:0000256" key="2">
    <source>
        <dbReference type="ARBA" id="ARBA00022980"/>
    </source>
</evidence>
<protein>
    <submittedName>
        <fullName evidence="4">Uncharacterized protein</fullName>
    </submittedName>
</protein>
<dbReference type="GO" id="GO:0003735">
    <property type="term" value="F:structural constituent of ribosome"/>
    <property type="evidence" value="ECO:0007669"/>
    <property type="project" value="InterPro"/>
</dbReference>
<dbReference type="GO" id="GO:0006412">
    <property type="term" value="P:translation"/>
    <property type="evidence" value="ECO:0007669"/>
    <property type="project" value="InterPro"/>
</dbReference>
<dbReference type="GO" id="GO:1990904">
    <property type="term" value="C:ribonucleoprotein complex"/>
    <property type="evidence" value="ECO:0007669"/>
    <property type="project" value="UniProtKB-KW"/>
</dbReference>
<evidence type="ECO:0000313" key="5">
    <source>
        <dbReference type="Proteomes" id="UP001488838"/>
    </source>
</evidence>
<dbReference type="Gene3D" id="2.20.25.100">
    <property type="entry name" value="Zn-binding ribosomal proteins"/>
    <property type="match status" value="1"/>
</dbReference>
<accession>A0AAW0JCR1</accession>
<dbReference type="AlphaFoldDB" id="A0AAW0JCR1"/>
<gene>
    <name evidence="4" type="ORF">U0070_021461</name>
</gene>
<keyword evidence="5" id="KW-1185">Reference proteome</keyword>
<keyword evidence="2" id="KW-0689">Ribosomal protein</keyword>
<dbReference type="EMBL" id="JBBHLL010000045">
    <property type="protein sequence ID" value="KAK7824540.1"/>
    <property type="molecule type" value="Genomic_DNA"/>
</dbReference>
<dbReference type="Proteomes" id="UP001488838">
    <property type="component" value="Unassembled WGS sequence"/>
</dbReference>
<reference evidence="4 5" key="1">
    <citation type="journal article" date="2023" name="bioRxiv">
        <title>Conserved and derived expression patterns and positive selection on dental genes reveal complex evolutionary context of ever-growing rodent molars.</title>
        <authorList>
            <person name="Calamari Z.T."/>
            <person name="Song A."/>
            <person name="Cohen E."/>
            <person name="Akter M."/>
            <person name="Roy R.D."/>
            <person name="Hallikas O."/>
            <person name="Christensen M.M."/>
            <person name="Li P."/>
            <person name="Marangoni P."/>
            <person name="Jernvall J."/>
            <person name="Klein O.D."/>
        </authorList>
    </citation>
    <scope>NUCLEOTIDE SEQUENCE [LARGE SCALE GENOMIC DNA]</scope>
    <source>
        <strain evidence="4">V071</strain>
    </source>
</reference>